<dbReference type="RefSeq" id="WP_190942287.1">
    <property type="nucleotide sequence ID" value="NZ_JACJSI010000037.1"/>
</dbReference>
<evidence type="ECO:0000313" key="3">
    <source>
        <dbReference type="Proteomes" id="UP000623440"/>
    </source>
</evidence>
<keyword evidence="3" id="KW-1185">Reference proteome</keyword>
<comment type="caution">
    <text evidence="2">The sequence shown here is derived from an EMBL/GenBank/DDBJ whole genome shotgun (WGS) entry which is preliminary data.</text>
</comment>
<dbReference type="EMBL" id="JACJSI010000037">
    <property type="protein sequence ID" value="MBD2531592.1"/>
    <property type="molecule type" value="Genomic_DNA"/>
</dbReference>
<protein>
    <submittedName>
        <fullName evidence="2">Uncharacterized protein</fullName>
    </submittedName>
</protein>
<dbReference type="Proteomes" id="UP000623440">
    <property type="component" value="Unassembled WGS sequence"/>
</dbReference>
<name>A0ABR8DQ49_9NOSO</name>
<evidence type="ECO:0000256" key="1">
    <source>
        <dbReference type="SAM" id="MobiDB-lite"/>
    </source>
</evidence>
<gene>
    <name evidence="2" type="ORF">H6G97_19155</name>
</gene>
<feature type="region of interest" description="Disordered" evidence="1">
    <location>
        <begin position="27"/>
        <end position="50"/>
    </location>
</feature>
<accession>A0ABR8DQ49</accession>
<reference evidence="2 3" key="1">
    <citation type="journal article" date="2020" name="ISME J.">
        <title>Comparative genomics reveals insights into cyanobacterial evolution and habitat adaptation.</title>
        <authorList>
            <person name="Chen M.Y."/>
            <person name="Teng W.K."/>
            <person name="Zhao L."/>
            <person name="Hu C.X."/>
            <person name="Zhou Y.K."/>
            <person name="Han B.P."/>
            <person name="Song L.R."/>
            <person name="Shu W.S."/>
        </authorList>
    </citation>
    <scope>NUCLEOTIDE SEQUENCE [LARGE SCALE GENOMIC DNA]</scope>
    <source>
        <strain evidence="2 3">FACHB-838</strain>
    </source>
</reference>
<organism evidence="2 3">
    <name type="scientific">Nostoc flagelliforme FACHB-838</name>
    <dbReference type="NCBI Taxonomy" id="2692904"/>
    <lineage>
        <taxon>Bacteria</taxon>
        <taxon>Bacillati</taxon>
        <taxon>Cyanobacteriota</taxon>
        <taxon>Cyanophyceae</taxon>
        <taxon>Nostocales</taxon>
        <taxon>Nostocaceae</taxon>
        <taxon>Nostoc</taxon>
    </lineage>
</organism>
<proteinExistence type="predicted"/>
<sequence length="50" mass="5476">MMIFILASGYLFTVYLLLALAKRTGTKTVPTSFPSSAEGKHKQEISVNSQ</sequence>
<evidence type="ECO:0000313" key="2">
    <source>
        <dbReference type="EMBL" id="MBD2531592.1"/>
    </source>
</evidence>